<reference evidence="2 3" key="1">
    <citation type="journal article" date="2003" name="Genome Res.">
        <title>Tropheryma whipplei twist: a human pathogenic Actinobacteria with a reduced genome.</title>
        <authorList>
            <person name="Raoult D."/>
            <person name="Ogata H."/>
            <person name="Audic S."/>
            <person name="Robert C."/>
            <person name="Suhre K."/>
            <person name="Drancourt M."/>
            <person name="Claverie J.-M."/>
        </authorList>
    </citation>
    <scope>NUCLEOTIDE SEQUENCE [LARGE SCALE GENOMIC DNA]</scope>
    <source>
        <strain evidence="2 3">Twist</strain>
    </source>
</reference>
<feature type="transmembrane region" description="Helical" evidence="1">
    <location>
        <begin position="125"/>
        <end position="144"/>
    </location>
</feature>
<feature type="transmembrane region" description="Helical" evidence="1">
    <location>
        <begin position="6"/>
        <end position="26"/>
    </location>
</feature>
<name>Q83FQ0_TROWT</name>
<dbReference type="AlphaFoldDB" id="Q83FQ0"/>
<accession>Q83FQ0</accession>
<dbReference type="Proteomes" id="UP000002200">
    <property type="component" value="Chromosome"/>
</dbReference>
<protein>
    <submittedName>
        <fullName evidence="2">Uncharacterized protein</fullName>
    </submittedName>
</protein>
<sequence>MSMHMEAWGGGLIVVFAVLLWIAYFVPWAPRRNDVFSSPSFIERDVAPINVRAAKNELKLLRAREKEAYRKFVNCRAEFSGHQFTGQLNSKKFFFRRAVFITLCFSCLPIVLGIAMGNWVLFTTFLFVLLVSTLLALRIVYIAAKARMRSAQQKPERPTRALPISSEEPSFQKAWRPSKLPKPIYLLGKTTTTYREYQQHRIDEIKKQMQDEFSERIRNAAISNGMSSLHIASSSDLEGLAGRKKIDPHAVFRDRCATRVS</sequence>
<keyword evidence="1" id="KW-0472">Membrane</keyword>
<feature type="transmembrane region" description="Helical" evidence="1">
    <location>
        <begin position="98"/>
        <end position="119"/>
    </location>
</feature>
<evidence type="ECO:0000256" key="1">
    <source>
        <dbReference type="SAM" id="Phobius"/>
    </source>
</evidence>
<gene>
    <name evidence="2" type="ordered locus">TWT_666</name>
</gene>
<proteinExistence type="predicted"/>
<keyword evidence="1" id="KW-1133">Transmembrane helix</keyword>
<organism evidence="2 3">
    <name type="scientific">Tropheryma whipplei (strain Twist)</name>
    <name type="common">Whipple's bacillus</name>
    <dbReference type="NCBI Taxonomy" id="203267"/>
    <lineage>
        <taxon>Bacteria</taxon>
        <taxon>Bacillati</taxon>
        <taxon>Actinomycetota</taxon>
        <taxon>Actinomycetes</taxon>
        <taxon>Micrococcales</taxon>
        <taxon>Tropherymataceae</taxon>
        <taxon>Tropheryma</taxon>
    </lineage>
</organism>
<dbReference type="EMBL" id="AE014184">
    <property type="protein sequence ID" value="AAO44763.1"/>
    <property type="molecule type" value="Genomic_DNA"/>
</dbReference>
<dbReference type="KEGG" id="twh:TWT_666"/>
<keyword evidence="1" id="KW-0812">Transmembrane</keyword>
<evidence type="ECO:0000313" key="2">
    <source>
        <dbReference type="EMBL" id="AAO44763.1"/>
    </source>
</evidence>
<dbReference type="HOGENOM" id="CLU_1065353_0_0_11"/>
<keyword evidence="3" id="KW-1185">Reference proteome</keyword>
<evidence type="ECO:0000313" key="3">
    <source>
        <dbReference type="Proteomes" id="UP000002200"/>
    </source>
</evidence>